<dbReference type="InterPro" id="IPR008969">
    <property type="entry name" value="CarboxyPept-like_regulatory"/>
</dbReference>
<dbReference type="InterPro" id="IPR041700">
    <property type="entry name" value="OMP_b-brl_3"/>
</dbReference>
<organism evidence="6 7">
    <name type="scientific">Pontibacter virosus</name>
    <dbReference type="NCBI Taxonomy" id="1765052"/>
    <lineage>
        <taxon>Bacteria</taxon>
        <taxon>Pseudomonadati</taxon>
        <taxon>Bacteroidota</taxon>
        <taxon>Cytophagia</taxon>
        <taxon>Cytophagales</taxon>
        <taxon>Hymenobacteraceae</taxon>
        <taxon>Pontibacter</taxon>
    </lineage>
</organism>
<sequence>MGMLCLLLSVSGAAWAQEAGKISGILSDSLTGKPIEYATVALLRSGNTQALQSALTDANGRFSFTGVAPGNYQLAISFLGYQKKFISQVAVSAAKPETTVGSIRLVPSTTQLKEVTVEGLRPTITQEADRMVVSIEGTALAAGRTAYDVLATSPGVFIDQEGNIQLNGRAGVTIMLDGKLTYLSARDLRSLLEGMSAENIRNIEIITNPSSKYDAEGSSGILNINLKKNTLQGINGSAYAGANYNGKQYGFSTGGNINYRTGPWNSFLNLDMARRVGGRDATFNRAFRDGESTTYFDQVATGNFEVQGPPAVRVGTDYSFDERHSVGVMGYFNTNKLHADFLTETYIGPAPNQPTQFIDADNFNQNRFTNFTSNLHYMGKYDTLGTTLTADLDFVKIRNRGDANFYNYYYDLTTGLPPMQDFLYTDTPNEFDIFAAKVDFTRPLGSGRKLEMGAKASRVVSDNDSRFYFNNDNALLLDTTRTNHFVYDENIYAGYLNLNSKLGEQLSVQTGLRAEYTKSLGESLTTKDVNDRDYLNLFPSLFVQQKVSDNYQINYNYSRRIQRPNYGQLNPFFAYRDPYTYWQGNPNLRPQYTHAIGITQVFKKTYNLVLNYQLNRDVIAELPEIIPETSTTIYYVGNVPKSRNLSLTAIVPVTIMKNWESSNTMLLSYSEFSAVVNKQQMINDQVFYMLQTNHTIMLPKKIKLELNGTYQGPGAYALYVIDPRWWVNVGVKKSFMDEKLELSVNANDIFETQHLIISALVGEGNVSDWDQYFRQRNVGFTLRYKFSKGEKPEERKRSTLEELNRTGN</sequence>
<keyword evidence="6" id="KW-0675">Receptor</keyword>
<dbReference type="InterPro" id="IPR036942">
    <property type="entry name" value="Beta-barrel_TonB_sf"/>
</dbReference>
<dbReference type="SUPFAM" id="SSF49464">
    <property type="entry name" value="Carboxypeptidase regulatory domain-like"/>
    <property type="match status" value="1"/>
</dbReference>
<accession>A0A2U1ATD2</accession>
<protein>
    <submittedName>
        <fullName evidence="6">Outer membrane receptor protein involved in Fe transport</fullName>
    </submittedName>
</protein>
<proteinExistence type="predicted"/>
<dbReference type="Gene3D" id="2.170.130.10">
    <property type="entry name" value="TonB-dependent receptor, plug domain"/>
    <property type="match status" value="1"/>
</dbReference>
<keyword evidence="7" id="KW-1185">Reference proteome</keyword>
<comment type="caution">
    <text evidence="6">The sequence shown here is derived from an EMBL/GenBank/DDBJ whole genome shotgun (WGS) entry which is preliminary data.</text>
</comment>
<keyword evidence="3" id="KW-0998">Cell outer membrane</keyword>
<gene>
    <name evidence="6" type="ORF">C8E01_11049</name>
</gene>
<evidence type="ECO:0000313" key="7">
    <source>
        <dbReference type="Proteomes" id="UP000245466"/>
    </source>
</evidence>
<dbReference type="Proteomes" id="UP000245466">
    <property type="component" value="Unassembled WGS sequence"/>
</dbReference>
<feature type="domain" description="Outer membrane protein beta-barrel" evidence="5">
    <location>
        <begin position="380"/>
        <end position="784"/>
    </location>
</feature>
<dbReference type="Pfam" id="PF14905">
    <property type="entry name" value="OMP_b-brl_3"/>
    <property type="match status" value="1"/>
</dbReference>
<keyword evidence="2" id="KW-0472">Membrane</keyword>
<comment type="subcellular location">
    <subcellularLocation>
        <location evidence="1">Cell outer membrane</location>
    </subcellularLocation>
</comment>
<dbReference type="Gene3D" id="2.60.40.1120">
    <property type="entry name" value="Carboxypeptidase-like, regulatory domain"/>
    <property type="match status" value="1"/>
</dbReference>
<feature type="chain" id="PRO_5015420372" evidence="4">
    <location>
        <begin position="17"/>
        <end position="808"/>
    </location>
</feature>
<dbReference type="AlphaFoldDB" id="A0A2U1ATD2"/>
<reference evidence="6 7" key="1">
    <citation type="submission" date="2018-04" db="EMBL/GenBank/DDBJ databases">
        <title>Genomic Encyclopedia of Type Strains, Phase IV (KMG-IV): sequencing the most valuable type-strain genomes for metagenomic binning, comparative biology and taxonomic classification.</title>
        <authorList>
            <person name="Goeker M."/>
        </authorList>
    </citation>
    <scope>NUCLEOTIDE SEQUENCE [LARGE SCALE GENOMIC DNA]</scope>
    <source>
        <strain evidence="6 7">DSM 100231</strain>
    </source>
</reference>
<evidence type="ECO:0000259" key="5">
    <source>
        <dbReference type="Pfam" id="PF14905"/>
    </source>
</evidence>
<name>A0A2U1ATD2_9BACT</name>
<dbReference type="InterPro" id="IPR037066">
    <property type="entry name" value="Plug_dom_sf"/>
</dbReference>
<evidence type="ECO:0000256" key="2">
    <source>
        <dbReference type="ARBA" id="ARBA00023136"/>
    </source>
</evidence>
<keyword evidence="4" id="KW-0732">Signal</keyword>
<evidence type="ECO:0000313" key="6">
    <source>
        <dbReference type="EMBL" id="PVY39660.1"/>
    </source>
</evidence>
<dbReference type="Gene3D" id="2.40.170.20">
    <property type="entry name" value="TonB-dependent receptor, beta-barrel domain"/>
    <property type="match status" value="1"/>
</dbReference>
<evidence type="ECO:0000256" key="3">
    <source>
        <dbReference type="ARBA" id="ARBA00023237"/>
    </source>
</evidence>
<evidence type="ECO:0000256" key="1">
    <source>
        <dbReference type="ARBA" id="ARBA00004442"/>
    </source>
</evidence>
<dbReference type="PANTHER" id="PTHR40980">
    <property type="entry name" value="PLUG DOMAIN-CONTAINING PROTEIN"/>
    <property type="match status" value="1"/>
</dbReference>
<dbReference type="PANTHER" id="PTHR40980:SF4">
    <property type="entry name" value="TONB-DEPENDENT RECEPTOR-LIKE BETA-BARREL DOMAIN-CONTAINING PROTEIN"/>
    <property type="match status" value="1"/>
</dbReference>
<evidence type="ECO:0000256" key="4">
    <source>
        <dbReference type="SAM" id="SignalP"/>
    </source>
</evidence>
<dbReference type="EMBL" id="QEKI01000010">
    <property type="protein sequence ID" value="PVY39660.1"/>
    <property type="molecule type" value="Genomic_DNA"/>
</dbReference>
<dbReference type="Pfam" id="PF13620">
    <property type="entry name" value="CarboxypepD_reg"/>
    <property type="match status" value="1"/>
</dbReference>
<dbReference type="SUPFAM" id="SSF56935">
    <property type="entry name" value="Porins"/>
    <property type="match status" value="1"/>
</dbReference>
<feature type="signal peptide" evidence="4">
    <location>
        <begin position="1"/>
        <end position="16"/>
    </location>
</feature>
<dbReference type="GO" id="GO:0009279">
    <property type="term" value="C:cell outer membrane"/>
    <property type="evidence" value="ECO:0007669"/>
    <property type="project" value="UniProtKB-SubCell"/>
</dbReference>